<protein>
    <submittedName>
        <fullName evidence="1">DUF2164 domain-containing protein</fullName>
    </submittedName>
</protein>
<dbReference type="EMBL" id="JAROCA020000001">
    <property type="protein sequence ID" value="MDY0404375.1"/>
    <property type="molecule type" value="Genomic_DNA"/>
</dbReference>
<evidence type="ECO:0000313" key="1">
    <source>
        <dbReference type="EMBL" id="MDY0404375.1"/>
    </source>
</evidence>
<proteinExistence type="predicted"/>
<dbReference type="Pfam" id="PF09932">
    <property type="entry name" value="DUF2164"/>
    <property type="match status" value="1"/>
</dbReference>
<organism evidence="1 2">
    <name type="scientific">Tigheibacillus jepli</name>
    <dbReference type="NCBI Taxonomy" id="3035914"/>
    <lineage>
        <taxon>Bacteria</taxon>
        <taxon>Bacillati</taxon>
        <taxon>Bacillota</taxon>
        <taxon>Bacilli</taxon>
        <taxon>Bacillales</taxon>
        <taxon>Bacillaceae</taxon>
        <taxon>Tigheibacillus</taxon>
    </lineage>
</organism>
<sequence length="84" mass="9660">MYSKFPKEQHDVFIAKLKDYFYSERSEEIGDLAAENMAAFIAKEIGPLFYNQGVKDAKGMLDQKMMNLEEDIASLVRPLPRNGR</sequence>
<dbReference type="InterPro" id="IPR018680">
    <property type="entry name" value="DUF2164"/>
</dbReference>
<gene>
    <name evidence="1" type="ORF">P5G51_002145</name>
</gene>
<comment type="caution">
    <text evidence="1">The sequence shown here is derived from an EMBL/GenBank/DDBJ whole genome shotgun (WGS) entry which is preliminary data.</text>
</comment>
<reference evidence="1 2" key="1">
    <citation type="submission" date="2023-10" db="EMBL/GenBank/DDBJ databases">
        <title>179-bfca-hs.</title>
        <authorList>
            <person name="Miliotis G."/>
            <person name="Sengupta P."/>
            <person name="Hameed A."/>
            <person name="Chuvochina M."/>
            <person name="Mcdonagh F."/>
            <person name="Simpson A.C."/>
            <person name="Singh N.K."/>
            <person name="Rekha P.D."/>
            <person name="Raman K."/>
            <person name="Hugenholtz P."/>
            <person name="Venkateswaran K."/>
        </authorList>
    </citation>
    <scope>NUCLEOTIDE SEQUENCE [LARGE SCALE GENOMIC DNA]</scope>
    <source>
        <strain evidence="1 2">179-BFC-A-HS</strain>
    </source>
</reference>
<evidence type="ECO:0000313" key="2">
    <source>
        <dbReference type="Proteomes" id="UP001228376"/>
    </source>
</evidence>
<dbReference type="Proteomes" id="UP001228376">
    <property type="component" value="Unassembled WGS sequence"/>
</dbReference>
<name>A0ABU5CDS8_9BACI</name>
<dbReference type="RefSeq" id="WP_306067277.1">
    <property type="nucleotide sequence ID" value="NZ_JAROCA020000001.1"/>
</dbReference>
<keyword evidence="2" id="KW-1185">Reference proteome</keyword>
<accession>A0ABU5CDS8</accession>